<dbReference type="GO" id="GO:0016787">
    <property type="term" value="F:hydrolase activity"/>
    <property type="evidence" value="ECO:0007669"/>
    <property type="project" value="UniProtKB-KW"/>
</dbReference>
<dbReference type="InterPro" id="IPR000639">
    <property type="entry name" value="Epox_hydrolase-like"/>
</dbReference>
<comment type="caution">
    <text evidence="3">The sequence shown here is derived from an EMBL/GenBank/DDBJ whole genome shotgun (WGS) entry which is preliminary data.</text>
</comment>
<accession>A0ABN1MLW2</accession>
<evidence type="ECO:0000256" key="1">
    <source>
        <dbReference type="ARBA" id="ARBA00022801"/>
    </source>
</evidence>
<evidence type="ECO:0000313" key="3">
    <source>
        <dbReference type="EMBL" id="GAA0874189.1"/>
    </source>
</evidence>
<feature type="domain" description="AB hydrolase-1" evidence="2">
    <location>
        <begin position="31"/>
        <end position="130"/>
    </location>
</feature>
<evidence type="ECO:0000259" key="2">
    <source>
        <dbReference type="Pfam" id="PF00561"/>
    </source>
</evidence>
<keyword evidence="4" id="KW-1185">Reference proteome</keyword>
<dbReference type="PANTHER" id="PTHR46118">
    <property type="entry name" value="PROTEIN ABHD11"/>
    <property type="match status" value="1"/>
</dbReference>
<dbReference type="Pfam" id="PF00561">
    <property type="entry name" value="Abhydrolase_1"/>
    <property type="match status" value="1"/>
</dbReference>
<dbReference type="SUPFAM" id="SSF53474">
    <property type="entry name" value="alpha/beta-Hydrolases"/>
    <property type="match status" value="1"/>
</dbReference>
<keyword evidence="1 3" id="KW-0378">Hydrolase</keyword>
<dbReference type="InterPro" id="IPR000073">
    <property type="entry name" value="AB_hydrolase_1"/>
</dbReference>
<protein>
    <submittedName>
        <fullName evidence="3">Alpha/beta fold hydrolase</fullName>
    </submittedName>
</protein>
<dbReference type="Proteomes" id="UP001501126">
    <property type="component" value="Unassembled WGS sequence"/>
</dbReference>
<dbReference type="Gene3D" id="3.40.50.1820">
    <property type="entry name" value="alpha/beta hydrolase"/>
    <property type="match status" value="1"/>
</dbReference>
<dbReference type="PRINTS" id="PR00111">
    <property type="entry name" value="ABHYDROLASE"/>
</dbReference>
<dbReference type="InterPro" id="IPR029058">
    <property type="entry name" value="AB_hydrolase_fold"/>
</dbReference>
<proteinExistence type="predicted"/>
<dbReference type="PANTHER" id="PTHR46118:SF4">
    <property type="entry name" value="PROTEIN ABHD11"/>
    <property type="match status" value="1"/>
</dbReference>
<dbReference type="PRINTS" id="PR00412">
    <property type="entry name" value="EPOXHYDRLASE"/>
</dbReference>
<organism evidence="3 4">
    <name type="scientific">Wandonia haliotis</name>
    <dbReference type="NCBI Taxonomy" id="574963"/>
    <lineage>
        <taxon>Bacteria</taxon>
        <taxon>Pseudomonadati</taxon>
        <taxon>Bacteroidota</taxon>
        <taxon>Flavobacteriia</taxon>
        <taxon>Flavobacteriales</taxon>
        <taxon>Crocinitomicaceae</taxon>
        <taxon>Wandonia</taxon>
    </lineage>
</organism>
<dbReference type="EMBL" id="BAAAFH010000003">
    <property type="protein sequence ID" value="GAA0874189.1"/>
    <property type="molecule type" value="Genomic_DNA"/>
</dbReference>
<name>A0ABN1MLW2_9FLAO</name>
<evidence type="ECO:0000313" key="4">
    <source>
        <dbReference type="Proteomes" id="UP001501126"/>
    </source>
</evidence>
<reference evidence="3 4" key="1">
    <citation type="journal article" date="2019" name="Int. J. Syst. Evol. Microbiol.">
        <title>The Global Catalogue of Microorganisms (GCM) 10K type strain sequencing project: providing services to taxonomists for standard genome sequencing and annotation.</title>
        <authorList>
            <consortium name="The Broad Institute Genomics Platform"/>
            <consortium name="The Broad Institute Genome Sequencing Center for Infectious Disease"/>
            <person name="Wu L."/>
            <person name="Ma J."/>
        </authorList>
    </citation>
    <scope>NUCLEOTIDE SEQUENCE [LARGE SCALE GENOMIC DNA]</scope>
    <source>
        <strain evidence="3 4">JCM 16083</strain>
    </source>
</reference>
<gene>
    <name evidence="3" type="ORF">GCM10009118_05970</name>
</gene>
<sequence>MSVRNRVSLSLHEKNNCFMKLNYKKYGEGHPFIILHGLFGSLDNWQTHAKKIGEYYEVILVDNRNHGHSPHAELHTYDLMAEDLRELMDDLGIQEAIILGHSMGGKAAMRFTQLFPDRVKKLIVVDIGVKGYPMHHDAILEGLCSLDFDRITSRGEADKQLEQYVGNIAVRQFLLKNLYWVEKGKLAFRMNLAVLQEQMPEILKALPKQEVFTLTRFIKGELSNYILDEDIPELEEYFPDSDVVTIEGAGHWVHSEKPEEFIEAVLEFCLR</sequence>